<comment type="subcellular location">
    <subcellularLocation>
        <location evidence="1">Endomembrane system</location>
        <topology evidence="1">Multi-pass membrane protein</topology>
    </subcellularLocation>
</comment>
<dbReference type="InterPro" id="IPR038081">
    <property type="entry name" value="CalX-like_sf"/>
</dbReference>
<dbReference type="Proteomes" id="UP000604046">
    <property type="component" value="Unassembled WGS sequence"/>
</dbReference>
<evidence type="ECO:0000256" key="5">
    <source>
        <dbReference type="ARBA" id="ARBA00022737"/>
    </source>
</evidence>
<dbReference type="GO" id="GO:0007154">
    <property type="term" value="P:cell communication"/>
    <property type="evidence" value="ECO:0007669"/>
    <property type="project" value="InterPro"/>
</dbReference>
<dbReference type="InterPro" id="IPR036640">
    <property type="entry name" value="ABC1_TM_sf"/>
</dbReference>
<evidence type="ECO:0000256" key="8">
    <source>
        <dbReference type="ARBA" id="ARBA00022840"/>
    </source>
</evidence>
<dbReference type="Gene3D" id="1.20.1560.10">
    <property type="entry name" value="ABC transporter type 1, transmembrane domain"/>
    <property type="match status" value="1"/>
</dbReference>
<dbReference type="InterPro" id="IPR011527">
    <property type="entry name" value="ABC1_TM_dom"/>
</dbReference>
<keyword evidence="2" id="KW-0813">Transport</keyword>
<keyword evidence="6" id="KW-0547">Nucleotide-binding</keyword>
<evidence type="ECO:0000256" key="1">
    <source>
        <dbReference type="ARBA" id="ARBA00004127"/>
    </source>
</evidence>
<dbReference type="GO" id="GO:0016887">
    <property type="term" value="F:ATP hydrolysis activity"/>
    <property type="evidence" value="ECO:0007669"/>
    <property type="project" value="InterPro"/>
</dbReference>
<dbReference type="InterPro" id="IPR003644">
    <property type="entry name" value="Calx_beta"/>
</dbReference>
<dbReference type="SMART" id="SM00237">
    <property type="entry name" value="Calx_beta"/>
    <property type="match status" value="1"/>
</dbReference>
<organism evidence="15 16">
    <name type="scientific">Symbiodinium natans</name>
    <dbReference type="NCBI Taxonomy" id="878477"/>
    <lineage>
        <taxon>Eukaryota</taxon>
        <taxon>Sar</taxon>
        <taxon>Alveolata</taxon>
        <taxon>Dinophyceae</taxon>
        <taxon>Suessiales</taxon>
        <taxon>Symbiodiniaceae</taxon>
        <taxon>Symbiodinium</taxon>
    </lineage>
</organism>
<dbReference type="SUPFAM" id="SSF141072">
    <property type="entry name" value="CalX-like"/>
    <property type="match status" value="1"/>
</dbReference>
<keyword evidence="10 12" id="KW-0472">Membrane</keyword>
<dbReference type="EMBL" id="CAJNDS010000513">
    <property type="protein sequence ID" value="CAE7213730.1"/>
    <property type="molecule type" value="Genomic_DNA"/>
</dbReference>
<evidence type="ECO:0000256" key="4">
    <source>
        <dbReference type="ARBA" id="ARBA00022729"/>
    </source>
</evidence>
<feature type="transmembrane region" description="Helical" evidence="12">
    <location>
        <begin position="208"/>
        <end position="230"/>
    </location>
</feature>
<evidence type="ECO:0000313" key="15">
    <source>
        <dbReference type="EMBL" id="CAE7213730.1"/>
    </source>
</evidence>
<keyword evidence="8" id="KW-0067">ATP-binding</keyword>
<feature type="domain" description="ABC transporter" evidence="13">
    <location>
        <begin position="550"/>
        <end position="838"/>
    </location>
</feature>
<dbReference type="GO" id="GO:0016020">
    <property type="term" value="C:membrane"/>
    <property type="evidence" value="ECO:0007669"/>
    <property type="project" value="InterPro"/>
</dbReference>
<evidence type="ECO:0000256" key="10">
    <source>
        <dbReference type="ARBA" id="ARBA00023136"/>
    </source>
</evidence>
<feature type="transmembrane region" description="Helical" evidence="12">
    <location>
        <begin position="253"/>
        <end position="273"/>
    </location>
</feature>
<proteinExistence type="predicted"/>
<evidence type="ECO:0000256" key="7">
    <source>
        <dbReference type="ARBA" id="ARBA00022837"/>
    </source>
</evidence>
<keyword evidence="7" id="KW-0106">Calcium</keyword>
<name>A0A812JUF4_9DINO</name>
<keyword evidence="5" id="KW-0677">Repeat</keyword>
<dbReference type="PROSITE" id="PS50929">
    <property type="entry name" value="ABC_TM1F"/>
    <property type="match status" value="1"/>
</dbReference>
<feature type="transmembrane region" description="Helical" evidence="12">
    <location>
        <begin position="330"/>
        <end position="352"/>
    </location>
</feature>
<evidence type="ECO:0000256" key="12">
    <source>
        <dbReference type="SAM" id="Phobius"/>
    </source>
</evidence>
<evidence type="ECO:0000313" key="16">
    <source>
        <dbReference type="Proteomes" id="UP000604046"/>
    </source>
</evidence>
<dbReference type="GO" id="GO:0005524">
    <property type="term" value="F:ATP binding"/>
    <property type="evidence" value="ECO:0007669"/>
    <property type="project" value="UniProtKB-KW"/>
</dbReference>
<dbReference type="GO" id="GO:0012505">
    <property type="term" value="C:endomembrane system"/>
    <property type="evidence" value="ECO:0007669"/>
    <property type="project" value="UniProtKB-SubCell"/>
</dbReference>
<evidence type="ECO:0000256" key="6">
    <source>
        <dbReference type="ARBA" id="ARBA00022741"/>
    </source>
</evidence>
<feature type="region of interest" description="Disordered" evidence="11">
    <location>
        <begin position="825"/>
        <end position="849"/>
    </location>
</feature>
<feature type="transmembrane region" description="Helical" evidence="12">
    <location>
        <begin position="438"/>
        <end position="458"/>
    </location>
</feature>
<evidence type="ECO:0000259" key="13">
    <source>
        <dbReference type="PROSITE" id="PS50893"/>
    </source>
</evidence>
<dbReference type="AlphaFoldDB" id="A0A812JUF4"/>
<dbReference type="Gene3D" id="3.40.50.300">
    <property type="entry name" value="P-loop containing nucleotide triphosphate hydrolases"/>
    <property type="match status" value="1"/>
</dbReference>
<keyword evidence="4" id="KW-0732">Signal</keyword>
<reference evidence="15" key="1">
    <citation type="submission" date="2021-02" db="EMBL/GenBank/DDBJ databases">
        <authorList>
            <person name="Dougan E. K."/>
            <person name="Rhodes N."/>
            <person name="Thang M."/>
            <person name="Chan C."/>
        </authorList>
    </citation>
    <scope>NUCLEOTIDE SEQUENCE</scope>
</reference>
<dbReference type="PANTHER" id="PTHR24223:SF443">
    <property type="entry name" value="MULTIDRUG-RESISTANCE LIKE PROTEIN 1, ISOFORM I"/>
    <property type="match status" value="1"/>
</dbReference>
<evidence type="ECO:0000256" key="3">
    <source>
        <dbReference type="ARBA" id="ARBA00022692"/>
    </source>
</evidence>
<dbReference type="InterPro" id="IPR027417">
    <property type="entry name" value="P-loop_NTPase"/>
</dbReference>
<feature type="transmembrane region" description="Helical" evidence="12">
    <location>
        <begin position="358"/>
        <end position="377"/>
    </location>
</feature>
<feature type="transmembrane region" description="Helical" evidence="12">
    <location>
        <begin position="180"/>
        <end position="196"/>
    </location>
</feature>
<dbReference type="InterPro" id="IPR050173">
    <property type="entry name" value="ABC_transporter_C-like"/>
</dbReference>
<keyword evidence="9 12" id="KW-1133">Transmembrane helix</keyword>
<dbReference type="SUPFAM" id="SSF90123">
    <property type="entry name" value="ABC transporter transmembrane region"/>
    <property type="match status" value="1"/>
</dbReference>
<protein>
    <submittedName>
        <fullName evidence="15">SLC8A3 protein</fullName>
    </submittedName>
</protein>
<dbReference type="PROSITE" id="PS50893">
    <property type="entry name" value="ABC_TRANSPORTER_2"/>
    <property type="match status" value="1"/>
</dbReference>
<evidence type="ECO:0000256" key="11">
    <source>
        <dbReference type="SAM" id="MobiDB-lite"/>
    </source>
</evidence>
<dbReference type="SUPFAM" id="SSF52540">
    <property type="entry name" value="P-loop containing nucleoside triphosphate hydrolases"/>
    <property type="match status" value="1"/>
</dbReference>
<sequence>MATYRQGRDAQVQYSYSALRPVMASSVETPTAPVSARVQRRLTREETRQSRDMVQFISKSFYTTEEENAVIRVVRIGALHGECSVNWRSEDGSAHKGEKYQAGAGTLVFGPGESVRSFEVQIINDDFFDSNLEFQVVLSDAVNCIIDPAGARSDVMIHDDDMFPSNEWEEVLKKEDEAKLYAIGWGVLWAFIVFCYRHVREIWWKSNLVLLLSMLGNAYYLATIFIRVYLVDTVLDTSHPESSSRLLFPGDPYLTAAALGAAWILPNFILLAADYFQMAVLEMGFNIRYYLRVNLFRKYLHYTAQSRAKVPVQDLKISMMDDIPELVEEGYLILFELWAMLGKIACIAYFMLRKHPESGIPLLVYPLIMAIFLKCTYSKRLDLMAKEGEGQSNTTGAVMNLNTSRRVIQMYGTQSPAVRNFEDILRQQRALTMELKRFQFWNSQLIPWITLLAIGTYMGMSTRVVLTGATSLGSFLATVNVYKDLGDRFSTILKGFTALSKSISPLCGIILQLNYETEKGSYDNFKMREAFALAWMRHMPEGANMDDIPLAFTDATVTHSPSMNTRNKAFHTEARQGSIIQIAGPHDSGKMTLLQLVVGHLIPSSGQVLVSPHLEILYVPHEPLFVQASGIFCNLHMISTLEELKHVDSERGLRILHRLCLDKSWIKEMYESEAESLRAAAAEQPAEAPDPFGCFAPEEQEGEEEAIEDNDEDWTDRLSSSEQWRFQLARAFVANPHVLAINRPVQELDDDMRQTVLSCIQDFVQNRGLELQDDFDITQRRPRTVIFTTGTDVRIGIANYVWRLGETGIVVEKPQVTQTPALPALPAQPTFPPTQLRLSPLPKQSPFGF</sequence>
<feature type="domain" description="ABC transmembrane type-1" evidence="14">
    <location>
        <begin position="208"/>
        <end position="501"/>
    </location>
</feature>
<feature type="compositionally biased region" description="Low complexity" evidence="11">
    <location>
        <begin position="825"/>
        <end position="836"/>
    </location>
</feature>
<dbReference type="PANTHER" id="PTHR24223">
    <property type="entry name" value="ATP-BINDING CASSETTE SUB-FAMILY C"/>
    <property type="match status" value="1"/>
</dbReference>
<accession>A0A812JUF4</accession>
<gene>
    <name evidence="15" type="primary">SLC8A3</name>
    <name evidence="15" type="ORF">SNAT2548_LOCUS7364</name>
</gene>
<dbReference type="Pfam" id="PF00005">
    <property type="entry name" value="ABC_tran"/>
    <property type="match status" value="1"/>
</dbReference>
<dbReference type="Pfam" id="PF03160">
    <property type="entry name" value="Calx-beta"/>
    <property type="match status" value="1"/>
</dbReference>
<evidence type="ECO:0000259" key="14">
    <source>
        <dbReference type="PROSITE" id="PS50929"/>
    </source>
</evidence>
<dbReference type="InterPro" id="IPR003439">
    <property type="entry name" value="ABC_transporter-like_ATP-bd"/>
</dbReference>
<dbReference type="OrthoDB" id="417062at2759"/>
<keyword evidence="16" id="KW-1185">Reference proteome</keyword>
<keyword evidence="3 12" id="KW-0812">Transmembrane</keyword>
<evidence type="ECO:0000256" key="2">
    <source>
        <dbReference type="ARBA" id="ARBA00022448"/>
    </source>
</evidence>
<dbReference type="GO" id="GO:0140359">
    <property type="term" value="F:ABC-type transporter activity"/>
    <property type="evidence" value="ECO:0007669"/>
    <property type="project" value="InterPro"/>
</dbReference>
<comment type="caution">
    <text evidence="15">The sequence shown here is derived from an EMBL/GenBank/DDBJ whole genome shotgun (WGS) entry which is preliminary data.</text>
</comment>
<dbReference type="Gene3D" id="2.60.40.2030">
    <property type="match status" value="1"/>
</dbReference>
<evidence type="ECO:0000256" key="9">
    <source>
        <dbReference type="ARBA" id="ARBA00022989"/>
    </source>
</evidence>